<feature type="transmembrane region" description="Helical" evidence="11">
    <location>
        <begin position="127"/>
        <end position="145"/>
    </location>
</feature>
<dbReference type="HAMAP" id="MF_01393">
    <property type="entry name" value="ATP_synth_a_bact"/>
    <property type="match status" value="1"/>
</dbReference>
<dbReference type="PANTHER" id="PTHR11410:SF0">
    <property type="entry name" value="ATP SYNTHASE SUBUNIT A"/>
    <property type="match status" value="1"/>
</dbReference>
<comment type="function">
    <text evidence="11 12">Key component of the proton channel; it plays a direct role in the translocation of protons across the membrane.</text>
</comment>
<dbReference type="RefSeq" id="WP_269443260.1">
    <property type="nucleotide sequence ID" value="NZ_CP097463.1"/>
</dbReference>
<dbReference type="InterPro" id="IPR000568">
    <property type="entry name" value="ATP_synth_F0_asu"/>
</dbReference>
<evidence type="ECO:0000256" key="2">
    <source>
        <dbReference type="ARBA" id="ARBA00006810"/>
    </source>
</evidence>
<dbReference type="Gene3D" id="1.20.120.220">
    <property type="entry name" value="ATP synthase, F0 complex, subunit A"/>
    <property type="match status" value="1"/>
</dbReference>
<keyword evidence="10 11" id="KW-0066">ATP synthesis</keyword>
<accession>A0ABY7JVZ9</accession>
<protein>
    <recommendedName>
        <fullName evidence="11 12">ATP synthase subunit a</fullName>
    </recommendedName>
    <alternativeName>
        <fullName evidence="11">ATP synthase F0 sector subunit a</fullName>
    </alternativeName>
    <alternativeName>
        <fullName evidence="11">F-ATPase subunit 6</fullName>
    </alternativeName>
</protein>
<evidence type="ECO:0000256" key="8">
    <source>
        <dbReference type="ARBA" id="ARBA00023065"/>
    </source>
</evidence>
<comment type="similarity">
    <text evidence="2 11 12">Belongs to the ATPase A chain family.</text>
</comment>
<dbReference type="EMBL" id="CP097463">
    <property type="protein sequence ID" value="WAX56726.1"/>
    <property type="molecule type" value="Genomic_DNA"/>
</dbReference>
<organism evidence="13 14">
    <name type="scientific">Jatrophihabitans cynanchi</name>
    <dbReference type="NCBI Taxonomy" id="2944128"/>
    <lineage>
        <taxon>Bacteria</taxon>
        <taxon>Bacillati</taxon>
        <taxon>Actinomycetota</taxon>
        <taxon>Actinomycetes</taxon>
        <taxon>Jatrophihabitantales</taxon>
        <taxon>Jatrophihabitantaceae</taxon>
        <taxon>Jatrophihabitans</taxon>
    </lineage>
</organism>
<dbReference type="PRINTS" id="PR00123">
    <property type="entry name" value="ATPASEA"/>
</dbReference>
<keyword evidence="5 11" id="KW-0812">Transmembrane</keyword>
<evidence type="ECO:0000313" key="13">
    <source>
        <dbReference type="EMBL" id="WAX56726.1"/>
    </source>
</evidence>
<sequence>MTHASVLAANPGFHAPGPVDFKLPDILGGDQILLTKSSLLLVLAAVIVFGVFFATSRKAAVVPGKLQYAGESAYSWVRDSIGRDIIGEKDFIRYVPLLVSIFFFVLVNNLYELTPFLQFPSFSRASFAYGLTAIVWILYNGVGMVRHGPLRYLKNQTVPSGVPKAVLPLLIPLEFFSNILVRPVTLSLRLFANMFAGHLLLLLFSSGADYLLLHATGLLVKPAGVVSFLMGIAVGFLEFIIGILQAYVFALLTATYIASSLAEEH</sequence>
<dbReference type="CDD" id="cd00310">
    <property type="entry name" value="ATP-synt_Fo_a_6"/>
    <property type="match status" value="1"/>
</dbReference>
<reference evidence="13" key="1">
    <citation type="submission" date="2022-05" db="EMBL/GenBank/DDBJ databases">
        <title>Jatrophihabitans sp. SB3-54 whole genome sequence.</title>
        <authorList>
            <person name="Suh M.K."/>
            <person name="Eom M.K."/>
            <person name="Kim J.S."/>
            <person name="Kim H.S."/>
            <person name="Do H.E."/>
            <person name="Shin Y.K."/>
            <person name="Lee J.-S."/>
        </authorList>
    </citation>
    <scope>NUCLEOTIDE SEQUENCE</scope>
    <source>
        <strain evidence="13">SB3-54</strain>
    </source>
</reference>
<dbReference type="PROSITE" id="PS00449">
    <property type="entry name" value="ATPASE_A"/>
    <property type="match status" value="1"/>
</dbReference>
<dbReference type="Proteomes" id="UP001164693">
    <property type="component" value="Chromosome"/>
</dbReference>
<dbReference type="InterPro" id="IPR035908">
    <property type="entry name" value="F0_ATP_A_sf"/>
</dbReference>
<dbReference type="InterPro" id="IPR045083">
    <property type="entry name" value="ATP_synth_F0_asu_bact/mt"/>
</dbReference>
<keyword evidence="14" id="KW-1185">Reference proteome</keyword>
<keyword evidence="7 11" id="KW-1133">Transmembrane helix</keyword>
<dbReference type="NCBIfam" id="TIGR01131">
    <property type="entry name" value="ATP_synt_6_or_A"/>
    <property type="match status" value="1"/>
</dbReference>
<feature type="transmembrane region" description="Helical" evidence="11">
    <location>
        <begin position="190"/>
        <end position="213"/>
    </location>
</feature>
<dbReference type="SUPFAM" id="SSF81336">
    <property type="entry name" value="F1F0 ATP synthase subunit A"/>
    <property type="match status" value="1"/>
</dbReference>
<dbReference type="PANTHER" id="PTHR11410">
    <property type="entry name" value="ATP SYNTHASE SUBUNIT A"/>
    <property type="match status" value="1"/>
</dbReference>
<evidence type="ECO:0000256" key="10">
    <source>
        <dbReference type="ARBA" id="ARBA00023310"/>
    </source>
</evidence>
<keyword evidence="11" id="KW-1003">Cell membrane</keyword>
<evidence type="ECO:0000256" key="7">
    <source>
        <dbReference type="ARBA" id="ARBA00022989"/>
    </source>
</evidence>
<evidence type="ECO:0000256" key="1">
    <source>
        <dbReference type="ARBA" id="ARBA00004141"/>
    </source>
</evidence>
<evidence type="ECO:0000256" key="12">
    <source>
        <dbReference type="RuleBase" id="RU000483"/>
    </source>
</evidence>
<evidence type="ECO:0000256" key="4">
    <source>
        <dbReference type="ARBA" id="ARBA00022547"/>
    </source>
</evidence>
<dbReference type="Pfam" id="PF00119">
    <property type="entry name" value="ATP-synt_A"/>
    <property type="match status" value="1"/>
</dbReference>
<gene>
    <name evidence="11 13" type="primary">atpB</name>
    <name evidence="13" type="ORF">M6B22_19685</name>
</gene>
<keyword evidence="6 11" id="KW-0375">Hydrogen ion transport</keyword>
<feature type="transmembrane region" description="Helical" evidence="11">
    <location>
        <begin position="91"/>
        <end position="107"/>
    </location>
</feature>
<feature type="transmembrane region" description="Helical" evidence="11">
    <location>
        <begin position="225"/>
        <end position="258"/>
    </location>
</feature>
<evidence type="ECO:0000256" key="5">
    <source>
        <dbReference type="ARBA" id="ARBA00022692"/>
    </source>
</evidence>
<evidence type="ECO:0000256" key="11">
    <source>
        <dbReference type="HAMAP-Rule" id="MF_01393"/>
    </source>
</evidence>
<comment type="subcellular location">
    <subcellularLocation>
        <location evidence="11 12">Cell membrane</location>
        <topology evidence="11 12">Multi-pass membrane protein</topology>
    </subcellularLocation>
    <subcellularLocation>
        <location evidence="1">Membrane</location>
        <topology evidence="1">Multi-pass membrane protein</topology>
    </subcellularLocation>
</comment>
<evidence type="ECO:0000256" key="3">
    <source>
        <dbReference type="ARBA" id="ARBA00022448"/>
    </source>
</evidence>
<keyword evidence="9 11" id="KW-0472">Membrane</keyword>
<proteinExistence type="inferred from homology"/>
<keyword evidence="3 11" id="KW-0813">Transport</keyword>
<keyword evidence="4 11" id="KW-0138">CF(0)</keyword>
<keyword evidence="8 11" id="KW-0406">Ion transport</keyword>
<name>A0ABY7JVZ9_9ACTN</name>
<evidence type="ECO:0000256" key="9">
    <source>
        <dbReference type="ARBA" id="ARBA00023136"/>
    </source>
</evidence>
<dbReference type="InterPro" id="IPR023011">
    <property type="entry name" value="ATP_synth_F0_asu_AS"/>
</dbReference>
<evidence type="ECO:0000313" key="14">
    <source>
        <dbReference type="Proteomes" id="UP001164693"/>
    </source>
</evidence>
<evidence type="ECO:0000256" key="6">
    <source>
        <dbReference type="ARBA" id="ARBA00022781"/>
    </source>
</evidence>
<feature type="transmembrane region" description="Helical" evidence="11">
    <location>
        <begin position="37"/>
        <end position="55"/>
    </location>
</feature>